<dbReference type="PANTHER" id="PTHR43004">
    <property type="entry name" value="TRK SYSTEM POTASSIUM UPTAKE PROTEIN"/>
    <property type="match status" value="1"/>
</dbReference>
<comment type="cofactor">
    <cofactor evidence="1">
        <name>FAD</name>
        <dbReference type="ChEBI" id="CHEBI:57692"/>
    </cofactor>
</comment>
<dbReference type="SUPFAM" id="SSF51905">
    <property type="entry name" value="FAD/NAD(P)-binding domain"/>
    <property type="match status" value="1"/>
</dbReference>
<dbReference type="STRING" id="215250.A0A316YES3"/>
<keyword evidence="2" id="KW-0285">Flavoprotein</keyword>
<feature type="domain" description="FAD-binding" evidence="6">
    <location>
        <begin position="13"/>
        <end position="348"/>
    </location>
</feature>
<dbReference type="GeneID" id="37042046"/>
<evidence type="ECO:0000313" key="7">
    <source>
        <dbReference type="EMBL" id="PWN87374.1"/>
    </source>
</evidence>
<dbReference type="Gene3D" id="3.50.50.60">
    <property type="entry name" value="FAD/NAD(P)-binding domain"/>
    <property type="match status" value="1"/>
</dbReference>
<dbReference type="PANTHER" id="PTHR43004:SF19">
    <property type="entry name" value="BINDING MONOOXYGENASE, PUTATIVE (JCVI)-RELATED"/>
    <property type="match status" value="1"/>
</dbReference>
<feature type="compositionally biased region" description="Gly residues" evidence="5">
    <location>
        <begin position="80"/>
        <end position="90"/>
    </location>
</feature>
<reference evidence="7 8" key="1">
    <citation type="journal article" date="2018" name="Mol. Biol. Evol.">
        <title>Broad Genomic Sampling Reveals a Smut Pathogenic Ancestry of the Fungal Clade Ustilaginomycotina.</title>
        <authorList>
            <person name="Kijpornyongpan T."/>
            <person name="Mondo S.J."/>
            <person name="Barry K."/>
            <person name="Sandor L."/>
            <person name="Lee J."/>
            <person name="Lipzen A."/>
            <person name="Pangilinan J."/>
            <person name="LaButti K."/>
            <person name="Hainaut M."/>
            <person name="Henrissat B."/>
            <person name="Grigoriev I.V."/>
            <person name="Spatafora J.W."/>
            <person name="Aime M.C."/>
        </authorList>
    </citation>
    <scope>NUCLEOTIDE SEQUENCE [LARGE SCALE GENOMIC DNA]</scope>
    <source>
        <strain evidence="7 8">MCA 4198</strain>
    </source>
</reference>
<dbReference type="OrthoDB" id="2690153at2759"/>
<keyword evidence="4" id="KW-0560">Oxidoreductase</keyword>
<sequence>MPSTISYDYDVTVGVKTIIVEKRPGISPHPRAIGFTARTLEIFRSIGGIDIEPAPVGFKLRRQRIESLAGTWYEESSWGGPPGKAPGGGQAKETPVEYSPVRGAAIPQDKLEAILLERARQLGVVVHHSTSLDDFEQDSEGVTCILSSATAPSMSSPSPSPMKLRSRYLVAADGGKSDVRQALGIDRRGRGHIRTVRSVLFYAPQLDEYLSKGVHQFSISQPGFEAFLTTYSDSRWVLMFSDDQERNDEMLRQSIARATGRPELQPEIITTGRWELCALVADRFSEGRVFLAGDAAHQLPPNRGGYGANTGIDDAHNLAWKLAQVLKAKASPKLLDSYDAERRPIAWLRLKQIFAREDYAKDAQGIADGVELIDDNAMEFGQLYRSEAVISDYVDAPPARRPDQWNGQPGTRAPHQWVLSSHDQTRTSTLDLFNKGSFCLLATHDSWRGRTPTDVDCLVIGQDVLPDKGCSAEDLASKFGLQKGAACLVRPDGYIAWRSMADGSEEELQQALIAIQGF</sequence>
<evidence type="ECO:0000256" key="3">
    <source>
        <dbReference type="ARBA" id="ARBA00022827"/>
    </source>
</evidence>
<feature type="region of interest" description="Disordered" evidence="5">
    <location>
        <begin position="75"/>
        <end position="95"/>
    </location>
</feature>
<name>A0A316YES3_9BASI</name>
<proteinExistence type="predicted"/>
<dbReference type="Gene3D" id="3.40.30.120">
    <property type="match status" value="1"/>
</dbReference>
<dbReference type="AlphaFoldDB" id="A0A316YES3"/>
<dbReference type="RefSeq" id="XP_025374572.1">
    <property type="nucleotide sequence ID" value="XM_025520130.1"/>
</dbReference>
<dbReference type="Pfam" id="PF01494">
    <property type="entry name" value="FAD_binding_3"/>
    <property type="match status" value="1"/>
</dbReference>
<keyword evidence="3" id="KW-0274">FAD</keyword>
<gene>
    <name evidence="7" type="ORF">FA10DRAFT_262532</name>
</gene>
<evidence type="ECO:0000313" key="8">
    <source>
        <dbReference type="Proteomes" id="UP000245768"/>
    </source>
</evidence>
<dbReference type="Proteomes" id="UP000245768">
    <property type="component" value="Unassembled WGS sequence"/>
</dbReference>
<dbReference type="Pfam" id="PF21274">
    <property type="entry name" value="Rng_hyd_C"/>
    <property type="match status" value="1"/>
</dbReference>
<evidence type="ECO:0000256" key="2">
    <source>
        <dbReference type="ARBA" id="ARBA00022630"/>
    </source>
</evidence>
<organism evidence="7 8">
    <name type="scientific">Acaromyces ingoldii</name>
    <dbReference type="NCBI Taxonomy" id="215250"/>
    <lineage>
        <taxon>Eukaryota</taxon>
        <taxon>Fungi</taxon>
        <taxon>Dikarya</taxon>
        <taxon>Basidiomycota</taxon>
        <taxon>Ustilaginomycotina</taxon>
        <taxon>Exobasidiomycetes</taxon>
        <taxon>Exobasidiales</taxon>
        <taxon>Cryptobasidiaceae</taxon>
        <taxon>Acaromyces</taxon>
    </lineage>
</organism>
<protein>
    <recommendedName>
        <fullName evidence="6">FAD-binding domain-containing protein</fullName>
    </recommendedName>
</protein>
<dbReference type="PRINTS" id="PR00420">
    <property type="entry name" value="RNGMNOXGNASE"/>
</dbReference>
<dbReference type="InterPro" id="IPR002938">
    <property type="entry name" value="FAD-bd"/>
</dbReference>
<evidence type="ECO:0000256" key="4">
    <source>
        <dbReference type="ARBA" id="ARBA00023002"/>
    </source>
</evidence>
<dbReference type="EMBL" id="KZ819640">
    <property type="protein sequence ID" value="PWN87374.1"/>
    <property type="molecule type" value="Genomic_DNA"/>
</dbReference>
<dbReference type="GO" id="GO:0016709">
    <property type="term" value="F:oxidoreductase activity, acting on paired donors, with incorporation or reduction of molecular oxygen, NAD(P)H as one donor, and incorporation of one atom of oxygen"/>
    <property type="evidence" value="ECO:0007669"/>
    <property type="project" value="UniProtKB-ARBA"/>
</dbReference>
<evidence type="ECO:0000256" key="5">
    <source>
        <dbReference type="SAM" id="MobiDB-lite"/>
    </source>
</evidence>
<dbReference type="Gene3D" id="3.30.9.10">
    <property type="entry name" value="D-Amino Acid Oxidase, subunit A, domain 2"/>
    <property type="match status" value="1"/>
</dbReference>
<dbReference type="GO" id="GO:0071949">
    <property type="term" value="F:FAD binding"/>
    <property type="evidence" value="ECO:0007669"/>
    <property type="project" value="InterPro"/>
</dbReference>
<dbReference type="InParanoid" id="A0A316YES3"/>
<dbReference type="InterPro" id="IPR050641">
    <property type="entry name" value="RIFMO-like"/>
</dbReference>
<keyword evidence="8" id="KW-1185">Reference proteome</keyword>
<dbReference type="InterPro" id="IPR036188">
    <property type="entry name" value="FAD/NAD-bd_sf"/>
</dbReference>
<accession>A0A316YES3</accession>
<evidence type="ECO:0000256" key="1">
    <source>
        <dbReference type="ARBA" id="ARBA00001974"/>
    </source>
</evidence>
<evidence type="ECO:0000259" key="6">
    <source>
        <dbReference type="Pfam" id="PF01494"/>
    </source>
</evidence>